<accession>A0ABX2JK42</accession>
<keyword evidence="2" id="KW-1185">Reference proteome</keyword>
<reference evidence="1 2" key="1">
    <citation type="submission" date="2020-06" db="EMBL/GenBank/DDBJ databases">
        <title>Sphingomonas hominis sp. nov., a member of the Sphingomonas, isolated from the hair of a 22-year-old girl.</title>
        <authorList>
            <person name="Zhang D.-F."/>
            <person name="Cui X.-W."/>
        </authorList>
    </citation>
    <scope>NUCLEOTIDE SEQUENCE [LARGE SCALE GENOMIC DNA]</scope>
    <source>
        <strain evidence="1 2">HHU CXW</strain>
    </source>
</reference>
<organism evidence="1 2">
    <name type="scientific">Sphingomonas hominis</name>
    <dbReference type="NCBI Taxonomy" id="2741495"/>
    <lineage>
        <taxon>Bacteria</taxon>
        <taxon>Pseudomonadati</taxon>
        <taxon>Pseudomonadota</taxon>
        <taxon>Alphaproteobacteria</taxon>
        <taxon>Sphingomonadales</taxon>
        <taxon>Sphingomonadaceae</taxon>
        <taxon>Sphingomonas</taxon>
    </lineage>
</organism>
<evidence type="ECO:0000313" key="2">
    <source>
        <dbReference type="Proteomes" id="UP000621447"/>
    </source>
</evidence>
<comment type="caution">
    <text evidence="1">The sequence shown here is derived from an EMBL/GenBank/DDBJ whole genome shotgun (WGS) entry which is preliminary data.</text>
</comment>
<name>A0ABX2JK42_9SPHN</name>
<dbReference type="Proteomes" id="UP000621447">
    <property type="component" value="Unassembled WGS sequence"/>
</dbReference>
<dbReference type="EMBL" id="JABULH010000002">
    <property type="protein sequence ID" value="NTS64832.1"/>
    <property type="molecule type" value="Genomic_DNA"/>
</dbReference>
<proteinExistence type="predicted"/>
<gene>
    <name evidence="1" type="ORF">HRV97_06630</name>
</gene>
<protein>
    <submittedName>
        <fullName evidence="1">Uncharacterized protein</fullName>
    </submittedName>
</protein>
<evidence type="ECO:0000313" key="1">
    <source>
        <dbReference type="EMBL" id="NTS64832.1"/>
    </source>
</evidence>
<sequence length="83" mass="8930">MTGAVLQVLHNEWPRAIDLAPSTLDPTTPGEHRLFVQAIRALIDEGLIAIEALLIGVGDEPVARGALLTHKGALMLEQVTRPM</sequence>